<dbReference type="GO" id="GO:0043565">
    <property type="term" value="F:sequence-specific DNA binding"/>
    <property type="evidence" value="ECO:0007669"/>
    <property type="project" value="TreeGrafter"/>
</dbReference>
<dbReference type="GO" id="GO:0006298">
    <property type="term" value="P:mismatch repair"/>
    <property type="evidence" value="ECO:0007669"/>
    <property type="project" value="TreeGrafter"/>
</dbReference>
<keyword evidence="2 6" id="KW-0489">Methyltransferase</keyword>
<dbReference type="PANTHER" id="PTHR30481:SF3">
    <property type="entry name" value="DNA ADENINE METHYLASE"/>
    <property type="match status" value="1"/>
</dbReference>
<dbReference type="EC" id="2.1.1.72" evidence="1"/>
<evidence type="ECO:0000256" key="2">
    <source>
        <dbReference type="ARBA" id="ARBA00022603"/>
    </source>
</evidence>
<keyword evidence="4" id="KW-0949">S-adenosyl-L-methionine</keyword>
<evidence type="ECO:0000256" key="5">
    <source>
        <dbReference type="ARBA" id="ARBA00047942"/>
    </source>
</evidence>
<dbReference type="GO" id="GO:0032259">
    <property type="term" value="P:methylation"/>
    <property type="evidence" value="ECO:0007669"/>
    <property type="project" value="UniProtKB-KW"/>
</dbReference>
<dbReference type="InterPro" id="IPR029063">
    <property type="entry name" value="SAM-dependent_MTases_sf"/>
</dbReference>
<dbReference type="GO" id="GO:1904047">
    <property type="term" value="F:S-adenosyl-L-methionine binding"/>
    <property type="evidence" value="ECO:0007669"/>
    <property type="project" value="TreeGrafter"/>
</dbReference>
<dbReference type="EMBL" id="SOJN01000111">
    <property type="protein sequence ID" value="TET44731.1"/>
    <property type="molecule type" value="Genomic_DNA"/>
</dbReference>
<feature type="non-terminal residue" evidence="6">
    <location>
        <position position="1"/>
    </location>
</feature>
<evidence type="ECO:0000256" key="3">
    <source>
        <dbReference type="ARBA" id="ARBA00022679"/>
    </source>
</evidence>
<keyword evidence="3" id="KW-0808">Transferase</keyword>
<evidence type="ECO:0000256" key="1">
    <source>
        <dbReference type="ARBA" id="ARBA00011900"/>
    </source>
</evidence>
<dbReference type="Pfam" id="PF02086">
    <property type="entry name" value="MethyltransfD12"/>
    <property type="match status" value="1"/>
</dbReference>
<evidence type="ECO:0000313" key="7">
    <source>
        <dbReference type="Proteomes" id="UP000315525"/>
    </source>
</evidence>
<dbReference type="InterPro" id="IPR012327">
    <property type="entry name" value="MeTrfase_D12"/>
</dbReference>
<dbReference type="PANTHER" id="PTHR30481">
    <property type="entry name" value="DNA ADENINE METHYLASE"/>
    <property type="match status" value="1"/>
</dbReference>
<evidence type="ECO:0000256" key="4">
    <source>
        <dbReference type="ARBA" id="ARBA00022691"/>
    </source>
</evidence>
<dbReference type="GO" id="GO:0009307">
    <property type="term" value="P:DNA restriction-modification system"/>
    <property type="evidence" value="ECO:0007669"/>
    <property type="project" value="InterPro"/>
</dbReference>
<accession>A0A523UQY7</accession>
<comment type="caution">
    <text evidence="6">The sequence shown here is derived from an EMBL/GenBank/DDBJ whole genome shotgun (WGS) entry which is preliminary data.</text>
</comment>
<gene>
    <name evidence="6" type="ORF">E3J62_09565</name>
</gene>
<organism evidence="6 7">
    <name type="scientific">candidate division TA06 bacterium</name>
    <dbReference type="NCBI Taxonomy" id="2250710"/>
    <lineage>
        <taxon>Bacteria</taxon>
        <taxon>Bacteria division TA06</taxon>
    </lineage>
</organism>
<dbReference type="InterPro" id="IPR002052">
    <property type="entry name" value="DNA_methylase_N6_adenine_CS"/>
</dbReference>
<reference evidence="6 7" key="1">
    <citation type="submission" date="2019-03" db="EMBL/GenBank/DDBJ databases">
        <title>Metabolic potential of uncultured bacteria and archaea associated with petroleum seepage in deep-sea sediments.</title>
        <authorList>
            <person name="Dong X."/>
            <person name="Hubert C."/>
        </authorList>
    </citation>
    <scope>NUCLEOTIDE SEQUENCE [LARGE SCALE GENOMIC DNA]</scope>
    <source>
        <strain evidence="6">E44_bin18</strain>
    </source>
</reference>
<protein>
    <recommendedName>
        <fullName evidence="1">site-specific DNA-methyltransferase (adenine-specific)</fullName>
        <ecNumber evidence="1">2.1.1.72</ecNumber>
    </recommendedName>
</protein>
<dbReference type="GO" id="GO:0009007">
    <property type="term" value="F:site-specific DNA-methyltransferase (adenine-specific) activity"/>
    <property type="evidence" value="ECO:0007669"/>
    <property type="project" value="UniProtKB-EC"/>
</dbReference>
<dbReference type="Proteomes" id="UP000315525">
    <property type="component" value="Unassembled WGS sequence"/>
</dbReference>
<dbReference type="PROSITE" id="PS00092">
    <property type="entry name" value="N6_MTASE"/>
    <property type="match status" value="1"/>
</dbReference>
<proteinExistence type="predicted"/>
<dbReference type="Gene3D" id="3.40.50.150">
    <property type="entry name" value="Vaccinia Virus protein VP39"/>
    <property type="match status" value="1"/>
</dbReference>
<dbReference type="AlphaFoldDB" id="A0A523UQY7"/>
<comment type="catalytic activity">
    <reaction evidence="5">
        <text>a 2'-deoxyadenosine in DNA + S-adenosyl-L-methionine = an N(6)-methyl-2'-deoxyadenosine in DNA + S-adenosyl-L-homocysteine + H(+)</text>
        <dbReference type="Rhea" id="RHEA:15197"/>
        <dbReference type="Rhea" id="RHEA-COMP:12418"/>
        <dbReference type="Rhea" id="RHEA-COMP:12419"/>
        <dbReference type="ChEBI" id="CHEBI:15378"/>
        <dbReference type="ChEBI" id="CHEBI:57856"/>
        <dbReference type="ChEBI" id="CHEBI:59789"/>
        <dbReference type="ChEBI" id="CHEBI:90615"/>
        <dbReference type="ChEBI" id="CHEBI:90616"/>
        <dbReference type="EC" id="2.1.1.72"/>
    </reaction>
</comment>
<sequence>IYFDPPYQPLSKTSSFTSYTSNSFGEDEQRRLSEVFKELDRRGCKVMLSNSHTKLVRKLYKGFKLEKVLAKRAINCKATGRGEIEEYLILNY</sequence>
<evidence type="ECO:0000313" key="6">
    <source>
        <dbReference type="EMBL" id="TET44731.1"/>
    </source>
</evidence>
<dbReference type="SUPFAM" id="SSF53335">
    <property type="entry name" value="S-adenosyl-L-methionine-dependent methyltransferases"/>
    <property type="match status" value="1"/>
</dbReference>
<name>A0A523UQY7_UNCT6</name>